<evidence type="ECO:0000256" key="1">
    <source>
        <dbReference type="SAM" id="MobiDB-lite"/>
    </source>
</evidence>
<feature type="compositionally biased region" description="Basic and acidic residues" evidence="1">
    <location>
        <begin position="68"/>
        <end position="77"/>
    </location>
</feature>
<feature type="compositionally biased region" description="Basic and acidic residues" evidence="1">
    <location>
        <begin position="34"/>
        <end position="52"/>
    </location>
</feature>
<keyword evidence="3" id="KW-1185">Reference proteome</keyword>
<organism evidence="2 3">
    <name type="scientific">Diplodia seriata</name>
    <dbReference type="NCBI Taxonomy" id="420778"/>
    <lineage>
        <taxon>Eukaryota</taxon>
        <taxon>Fungi</taxon>
        <taxon>Dikarya</taxon>
        <taxon>Ascomycota</taxon>
        <taxon>Pezizomycotina</taxon>
        <taxon>Dothideomycetes</taxon>
        <taxon>Dothideomycetes incertae sedis</taxon>
        <taxon>Botryosphaeriales</taxon>
        <taxon>Botryosphaeriaceae</taxon>
        <taxon>Diplodia</taxon>
    </lineage>
</organism>
<dbReference type="RefSeq" id="XP_066638024.1">
    <property type="nucleotide sequence ID" value="XM_066772745.1"/>
</dbReference>
<evidence type="ECO:0000313" key="2">
    <source>
        <dbReference type="EMBL" id="KAL0265284.1"/>
    </source>
</evidence>
<gene>
    <name evidence="2" type="ORF">SLS55_001249</name>
</gene>
<protein>
    <recommendedName>
        <fullName evidence="4">A1 cistron-splicing factor aar2</fullName>
    </recommendedName>
</protein>
<comment type="caution">
    <text evidence="2">The sequence shown here is derived from an EMBL/GenBank/DDBJ whole genome shotgun (WGS) entry which is preliminary data.</text>
</comment>
<accession>A0ABR3CWM0</accession>
<name>A0ABR3CWM0_9PEZI</name>
<dbReference type="EMBL" id="JAJVCZ030000001">
    <property type="protein sequence ID" value="KAL0265284.1"/>
    <property type="molecule type" value="Genomic_DNA"/>
</dbReference>
<proteinExistence type="predicted"/>
<feature type="compositionally biased region" description="Low complexity" evidence="1">
    <location>
        <begin position="176"/>
        <end position="188"/>
    </location>
</feature>
<dbReference type="Proteomes" id="UP001430584">
    <property type="component" value="Unassembled WGS sequence"/>
</dbReference>
<dbReference type="Pfam" id="PF11595">
    <property type="entry name" value="DUF3245"/>
    <property type="match status" value="1"/>
</dbReference>
<feature type="compositionally biased region" description="Basic and acidic residues" evidence="1">
    <location>
        <begin position="119"/>
        <end position="132"/>
    </location>
</feature>
<evidence type="ECO:0000313" key="3">
    <source>
        <dbReference type="Proteomes" id="UP001430584"/>
    </source>
</evidence>
<feature type="compositionally biased region" description="Basic and acidic residues" evidence="1">
    <location>
        <begin position="225"/>
        <end position="239"/>
    </location>
</feature>
<feature type="compositionally biased region" description="Low complexity" evidence="1">
    <location>
        <begin position="103"/>
        <end position="114"/>
    </location>
</feature>
<dbReference type="InterPro" id="IPR021641">
    <property type="entry name" value="DUF3245"/>
</dbReference>
<feature type="region of interest" description="Disordered" evidence="1">
    <location>
        <begin position="30"/>
        <end position="314"/>
    </location>
</feature>
<dbReference type="GeneID" id="92005334"/>
<reference evidence="2 3" key="1">
    <citation type="submission" date="2024-02" db="EMBL/GenBank/DDBJ databases">
        <title>De novo assembly and annotation of 12 fungi associated with fruit tree decline syndrome in Ontario, Canada.</title>
        <authorList>
            <person name="Sulman M."/>
            <person name="Ellouze W."/>
            <person name="Ilyukhin E."/>
        </authorList>
    </citation>
    <scope>NUCLEOTIDE SEQUENCE [LARGE SCALE GENOMIC DNA]</scope>
    <source>
        <strain evidence="2 3">FDS-637</strain>
    </source>
</reference>
<evidence type="ECO:0008006" key="4">
    <source>
        <dbReference type="Google" id="ProtNLM"/>
    </source>
</evidence>
<sequence length="314" mass="33751">MSTAARPEDVAFNRVSVALARSQNLVASWLPPRPAEDEAAQKTPEQLHKEESALFTPGSDILGVGAEPPKDILDGSFKRNQLSSNERLRYQILGKNAAKGRGAQPADQKSAAAAHLPSKKLERPTKPTKAQDDSDDEDGRAAMFKSKRKAPPASVKDRTSNGGDSGSEDEVKGRAAPKQANAAATQAQEKSRKRPVSYLDELLEERSKKKNKKQKAQAGVPVKAAVEKSKTDSREEKPTAKAKSPAAGEEGPDGCNDETDKAITKSAPAKVSIQHGESGDPVTTAENALLCRSDKKKKKKKKKKKNKGEVMEQA</sequence>
<feature type="compositionally biased region" description="Basic residues" evidence="1">
    <location>
        <begin position="294"/>
        <end position="306"/>
    </location>
</feature>